<sequence length="177" mass="21122">MKAKIIKISLLVFKIDDKSNIEKLSKRLVRDLTEYCTTENNLLEVYRLLRRIRYTILINKNQHPQHECQCDYLLYIIDTEIEINRLKTEHSDLRIKIPKLLKWTDTFNALIELIYGTQNLSINFGKGKLEEIAACFEFIFQIKLGNISEKFGDMCTRKPKKMYIDRIKENLFKKMKI</sequence>
<accession>A0ABV9L073</accession>
<dbReference type="Pfam" id="PF09357">
    <property type="entry name" value="RteC"/>
    <property type="match status" value="1"/>
</dbReference>
<keyword evidence="2" id="KW-1185">Reference proteome</keyword>
<reference evidence="2" key="1">
    <citation type="journal article" date="2019" name="Int. J. Syst. Evol. Microbiol.">
        <title>The Global Catalogue of Microorganisms (GCM) 10K type strain sequencing project: providing services to taxonomists for standard genome sequencing and annotation.</title>
        <authorList>
            <consortium name="The Broad Institute Genomics Platform"/>
            <consortium name="The Broad Institute Genome Sequencing Center for Infectious Disease"/>
            <person name="Wu L."/>
            <person name="Ma J."/>
        </authorList>
    </citation>
    <scope>NUCLEOTIDE SEQUENCE [LARGE SCALE GENOMIC DNA]</scope>
    <source>
        <strain evidence="2">CCUG 66188</strain>
    </source>
</reference>
<evidence type="ECO:0000313" key="2">
    <source>
        <dbReference type="Proteomes" id="UP001596023"/>
    </source>
</evidence>
<organism evidence="1 2">
    <name type="scientific">Dysgonomonas termitidis</name>
    <dbReference type="NCBI Taxonomy" id="1516126"/>
    <lineage>
        <taxon>Bacteria</taxon>
        <taxon>Pseudomonadati</taxon>
        <taxon>Bacteroidota</taxon>
        <taxon>Bacteroidia</taxon>
        <taxon>Bacteroidales</taxon>
        <taxon>Dysgonomonadaceae</taxon>
        <taxon>Dysgonomonas</taxon>
    </lineage>
</organism>
<gene>
    <name evidence="1" type="ORF">ACFO6W_18565</name>
</gene>
<dbReference type="Proteomes" id="UP001596023">
    <property type="component" value="Unassembled WGS sequence"/>
</dbReference>
<name>A0ABV9L073_9BACT</name>
<dbReference type="InterPro" id="IPR018534">
    <property type="entry name" value="Tet_reg_excision_RteC"/>
</dbReference>
<dbReference type="EMBL" id="JBHSGN010000113">
    <property type="protein sequence ID" value="MFC4675695.1"/>
    <property type="molecule type" value="Genomic_DNA"/>
</dbReference>
<dbReference type="RefSeq" id="WP_379999160.1">
    <property type="nucleotide sequence ID" value="NZ_JBHSGN010000113.1"/>
</dbReference>
<protein>
    <submittedName>
        <fullName evidence="1">RteC domain-containing protein</fullName>
    </submittedName>
</protein>
<proteinExistence type="predicted"/>
<comment type="caution">
    <text evidence="1">The sequence shown here is derived from an EMBL/GenBank/DDBJ whole genome shotgun (WGS) entry which is preliminary data.</text>
</comment>
<evidence type="ECO:0000313" key="1">
    <source>
        <dbReference type="EMBL" id="MFC4675695.1"/>
    </source>
</evidence>